<proteinExistence type="predicted"/>
<feature type="domain" description="HTH bat-type" evidence="1">
    <location>
        <begin position="76"/>
        <end position="108"/>
    </location>
</feature>
<organism evidence="3 4">
    <name type="scientific">Scytonema hofmannii FACHB-248</name>
    <dbReference type="NCBI Taxonomy" id="1842502"/>
    <lineage>
        <taxon>Bacteria</taxon>
        <taxon>Bacillati</taxon>
        <taxon>Cyanobacteriota</taxon>
        <taxon>Cyanophyceae</taxon>
        <taxon>Nostocales</taxon>
        <taxon>Scytonemataceae</taxon>
        <taxon>Scytonema</taxon>
    </lineage>
</organism>
<evidence type="ECO:0000313" key="3">
    <source>
        <dbReference type="EMBL" id="MBD2606282.1"/>
    </source>
</evidence>
<dbReference type="Pfam" id="PF04967">
    <property type="entry name" value="HTH_10"/>
    <property type="match status" value="1"/>
</dbReference>
<dbReference type="Proteomes" id="UP000660380">
    <property type="component" value="Unassembled WGS sequence"/>
</dbReference>
<dbReference type="InterPro" id="IPR024442">
    <property type="entry name" value="Transposase_Zn_ribbon"/>
</dbReference>
<accession>A0ABR8GSA7</accession>
<gene>
    <name evidence="3" type="ORF">H6G81_17535</name>
</gene>
<evidence type="ECO:0000313" key="4">
    <source>
        <dbReference type="Proteomes" id="UP000660380"/>
    </source>
</evidence>
<evidence type="ECO:0000259" key="1">
    <source>
        <dbReference type="Pfam" id="PF04967"/>
    </source>
</evidence>
<comment type="caution">
    <text evidence="3">The sequence shown here is derived from an EMBL/GenBank/DDBJ whole genome shotgun (WGS) entry which is preliminary data.</text>
</comment>
<evidence type="ECO:0000259" key="2">
    <source>
        <dbReference type="Pfam" id="PF12760"/>
    </source>
</evidence>
<dbReference type="InterPro" id="IPR007050">
    <property type="entry name" value="HTH_bacterioopsin"/>
</dbReference>
<dbReference type="Pfam" id="PF12760">
    <property type="entry name" value="Zn_ribbon_IS1595"/>
    <property type="match status" value="1"/>
</dbReference>
<dbReference type="EMBL" id="JACJTA010000037">
    <property type="protein sequence ID" value="MBD2606282.1"/>
    <property type="molecule type" value="Genomic_DNA"/>
</dbReference>
<reference evidence="3 4" key="1">
    <citation type="journal article" date="2020" name="ISME J.">
        <title>Comparative genomics reveals insights into cyanobacterial evolution and habitat adaptation.</title>
        <authorList>
            <person name="Chen M.Y."/>
            <person name="Teng W.K."/>
            <person name="Zhao L."/>
            <person name="Hu C.X."/>
            <person name="Zhou Y.K."/>
            <person name="Han B.P."/>
            <person name="Song L.R."/>
            <person name="Shu W.S."/>
        </authorList>
    </citation>
    <scope>NUCLEOTIDE SEQUENCE [LARGE SCALE GENOMIC DNA]</scope>
    <source>
        <strain evidence="3 4">FACHB-248</strain>
    </source>
</reference>
<name>A0ABR8GSA7_9CYAN</name>
<keyword evidence="4" id="KW-1185">Reference proteome</keyword>
<sequence length="123" mass="14402">MLSTHEECLLFLEKIRWDEKPTCPYCQSTNAAALRKERRYHCNTCFTSFSVTVGTLFHQTHVDLYKWFQAIRLVLNQSRRISVRQLAKEIGVNKNTASYMIARIQKAINDEPELLHKIMNALD</sequence>
<protein>
    <submittedName>
        <fullName evidence="3">Transposase</fullName>
    </submittedName>
</protein>
<feature type="domain" description="Transposase zinc-ribbon" evidence="2">
    <location>
        <begin position="4"/>
        <end position="45"/>
    </location>
</feature>
<dbReference type="RefSeq" id="WP_029636663.1">
    <property type="nucleotide sequence ID" value="NZ_JACJTA010000037.1"/>
</dbReference>